<evidence type="ECO:0000313" key="3">
    <source>
        <dbReference type="Proteomes" id="UP000266861"/>
    </source>
</evidence>
<gene>
    <name evidence="2" type="ORF">Glove_38g48</name>
</gene>
<dbReference type="SUPFAM" id="SSF102824">
    <property type="entry name" value="Colicin D/E5 nuclease domain"/>
    <property type="match status" value="1"/>
</dbReference>
<dbReference type="InterPro" id="IPR038233">
    <property type="entry name" value="Colicin_D/E5_nuclease"/>
</dbReference>
<protein>
    <recommendedName>
        <fullName evidence="1">Colicin D C-terminal domain-containing protein</fullName>
    </recommendedName>
</protein>
<sequence length="400" mass="47440">MGLYEDDSKSNSEWLDGHWFYISNHSNRSTLPDGRYVYSGSHWIGTVSGMNQIRLNTYEVYREYKTYSYANVYNHVFIYFDINQVNYIRRGLQHIFDRHKEHWGFTENDHWNNQNKEKLQRTLQEFIRRNVNNVYSGSYKNQDAYFIVNSASHQCVIIYCGGDKDYQLWSGWKLSDTQYKHVTQPPFKLRAVVLMVYEDILDEISNSEVERDDILKLFLKAYLNDQNSYSDEVYNQIADFFELAESYIPLSFEGRDEVKPEDNYELDYEKIKKKAKAILGKAENDLIRDIISFPFSLAEQAPKVLKILLKRTYIFRAFSVLLRRESKNESANRELIQCYYSFGDALSKRLIYYKNLKRGELVSQVLVNEEVREQIGEKISNDTTWVILSLSCKKFVYMLC</sequence>
<comment type="caution">
    <text evidence="2">The sequence shown here is derived from an EMBL/GenBank/DDBJ whole genome shotgun (WGS) entry which is preliminary data.</text>
</comment>
<organism evidence="2 3">
    <name type="scientific">Diversispora epigaea</name>
    <dbReference type="NCBI Taxonomy" id="1348612"/>
    <lineage>
        <taxon>Eukaryota</taxon>
        <taxon>Fungi</taxon>
        <taxon>Fungi incertae sedis</taxon>
        <taxon>Mucoromycota</taxon>
        <taxon>Glomeromycotina</taxon>
        <taxon>Glomeromycetes</taxon>
        <taxon>Diversisporales</taxon>
        <taxon>Diversisporaceae</taxon>
        <taxon>Diversispora</taxon>
    </lineage>
</organism>
<dbReference type="OrthoDB" id="2346685at2759"/>
<evidence type="ECO:0000259" key="1">
    <source>
        <dbReference type="Pfam" id="PF11429"/>
    </source>
</evidence>
<dbReference type="InterPro" id="IPR024440">
    <property type="entry name" value="ColicinD_C"/>
</dbReference>
<dbReference type="GO" id="GO:0004540">
    <property type="term" value="F:RNA nuclease activity"/>
    <property type="evidence" value="ECO:0007669"/>
    <property type="project" value="InterPro"/>
</dbReference>
<evidence type="ECO:0000313" key="2">
    <source>
        <dbReference type="EMBL" id="RHZ87218.1"/>
    </source>
</evidence>
<dbReference type="InterPro" id="IPR037178">
    <property type="entry name" value="ColicinD_C_sf"/>
</dbReference>
<dbReference type="Pfam" id="PF11429">
    <property type="entry name" value="Colicin_D"/>
    <property type="match status" value="1"/>
</dbReference>
<dbReference type="Proteomes" id="UP000266861">
    <property type="component" value="Unassembled WGS sequence"/>
</dbReference>
<name>A0A397JKA2_9GLOM</name>
<keyword evidence="3" id="KW-1185">Reference proteome</keyword>
<proteinExistence type="predicted"/>
<dbReference type="AlphaFoldDB" id="A0A397JKA2"/>
<dbReference type="EMBL" id="PQFF01000036">
    <property type="protein sequence ID" value="RHZ87218.1"/>
    <property type="molecule type" value="Genomic_DNA"/>
</dbReference>
<dbReference type="Gene3D" id="3.10.450.200">
    <property type="match status" value="1"/>
</dbReference>
<accession>A0A397JKA2</accession>
<feature type="domain" description="Colicin D C-terminal" evidence="1">
    <location>
        <begin position="92"/>
        <end position="180"/>
    </location>
</feature>
<reference evidence="2 3" key="1">
    <citation type="submission" date="2018-08" db="EMBL/GenBank/DDBJ databases">
        <title>Genome and evolution of the arbuscular mycorrhizal fungus Diversispora epigaea (formerly Glomus versiforme) and its bacterial endosymbionts.</title>
        <authorList>
            <person name="Sun X."/>
            <person name="Fei Z."/>
            <person name="Harrison M."/>
        </authorList>
    </citation>
    <scope>NUCLEOTIDE SEQUENCE [LARGE SCALE GENOMIC DNA]</scope>
    <source>
        <strain evidence="2 3">IT104</strain>
    </source>
</reference>